<reference evidence="3" key="1">
    <citation type="journal article" date="2010" name="Stand. Genomic Sci.">
        <title>Complete genome sequence of Syntrophothermus lipocalidus type strain (TGB-C1T).</title>
        <authorList>
            <consortium name="US DOE Joint Genome Institute (JGI-PGF)"/>
            <person name="Djao O."/>
            <person name="Zhang X."/>
            <person name="Lucas S."/>
            <person name="Lapidus A."/>
            <person name="Glavina Del Rio T."/>
            <person name="Nolan M."/>
            <person name="Tice H."/>
            <person name="Cheng J."/>
            <person name="Han C."/>
            <person name="Tapia R."/>
            <person name="Goodwin L."/>
            <person name="Pitluck S."/>
            <person name="Liolios K."/>
            <person name="Ivanova N."/>
            <person name="Mavromatis K."/>
            <person name="Mikhailova N."/>
            <person name="Ovchinnikova G."/>
            <person name="Pati A."/>
            <person name="Brambilla E."/>
            <person name="Chen A."/>
            <person name="Palaniappan K."/>
            <person name="Land M."/>
            <person name="Hauser L."/>
            <person name="Chang Y."/>
            <person name="Jeffries C."/>
            <person name="Rohde M."/>
            <person name="Sikorski J."/>
            <person name="Spring S."/>
            <person name="Goker M."/>
            <person name="Detter J."/>
            <person name="Woyke T."/>
            <person name="Bristow J."/>
            <person name="Eisen J."/>
            <person name="Markowitz V."/>
            <person name="Hugenholtz P."/>
            <person name="Kyrpides N."/>
            <person name="Klenk H."/>
        </authorList>
    </citation>
    <scope>NUCLEOTIDE SEQUENCE [LARGE SCALE GENOMIC DNA]</scope>
    <source>
        <strain evidence="3">DSM 12680 / TGB-C1</strain>
    </source>
</reference>
<evidence type="ECO:0000313" key="2">
    <source>
        <dbReference type="EMBL" id="ADI01461.1"/>
    </source>
</evidence>
<dbReference type="KEGG" id="slp:Slip_0678"/>
<dbReference type="RefSeq" id="WP_013174863.1">
    <property type="nucleotide sequence ID" value="NC_014220.1"/>
</dbReference>
<dbReference type="GO" id="GO:0016787">
    <property type="term" value="F:hydrolase activity"/>
    <property type="evidence" value="ECO:0007669"/>
    <property type="project" value="UniProtKB-KW"/>
</dbReference>
<dbReference type="InterPro" id="IPR036866">
    <property type="entry name" value="RibonucZ/Hydroxyglut_hydro"/>
</dbReference>
<organism evidence="2 3">
    <name type="scientific">Syntrophothermus lipocalidus (strain DSM 12680 / TGB-C1)</name>
    <dbReference type="NCBI Taxonomy" id="643648"/>
    <lineage>
        <taxon>Bacteria</taxon>
        <taxon>Bacillati</taxon>
        <taxon>Bacillota</taxon>
        <taxon>Clostridia</taxon>
        <taxon>Eubacteriales</taxon>
        <taxon>Syntrophomonadaceae</taxon>
        <taxon>Syntrophothermus</taxon>
    </lineage>
</organism>
<accession>D7CL76</accession>
<sequence>MAKVQTITEEVYMIGGPDITRPEDCCVYLVETGDGMVIVDAGAGASVGSIIDNVRELGWPSRKVSSLIATHGHIDHVGGLYELKEKLGLQVIAHELELPAIEEGLSQLTADYLYGLKYRSVKVDLVLREKEAVLEIGGQKFHCLHTPGHTPGSISVYVDKGGERILFGQDIHGPFSRSWGSDRRQWRESMLRLLELEADVLCEGHFGVYRPREEVRAYIEGYLKRF</sequence>
<evidence type="ECO:0000313" key="3">
    <source>
        <dbReference type="Proteomes" id="UP000000378"/>
    </source>
</evidence>
<dbReference type="Pfam" id="PF00753">
    <property type="entry name" value="Lactamase_B"/>
    <property type="match status" value="1"/>
</dbReference>
<dbReference type="PANTHER" id="PTHR42951:SF4">
    <property type="entry name" value="ACYL-COENZYME A THIOESTERASE MBLAC2"/>
    <property type="match status" value="1"/>
</dbReference>
<dbReference type="InterPro" id="IPR050855">
    <property type="entry name" value="NDM-1-like"/>
</dbReference>
<name>D7CL76_SYNLT</name>
<dbReference type="STRING" id="643648.Slip_0678"/>
<proteinExistence type="predicted"/>
<dbReference type="PANTHER" id="PTHR42951">
    <property type="entry name" value="METALLO-BETA-LACTAMASE DOMAIN-CONTAINING"/>
    <property type="match status" value="1"/>
</dbReference>
<dbReference type="EMBL" id="CP002048">
    <property type="protein sequence ID" value="ADI01461.1"/>
    <property type="molecule type" value="Genomic_DNA"/>
</dbReference>
<keyword evidence="3" id="KW-1185">Reference proteome</keyword>
<keyword evidence="2" id="KW-0378">Hydrolase</keyword>
<dbReference type="eggNOG" id="COG0491">
    <property type="taxonomic scope" value="Bacteria"/>
</dbReference>
<protein>
    <submittedName>
        <fullName evidence="2">Zn-dependent hydrolase including glyoxylase</fullName>
    </submittedName>
</protein>
<dbReference type="AlphaFoldDB" id="D7CL76"/>
<dbReference type="Proteomes" id="UP000000378">
    <property type="component" value="Chromosome"/>
</dbReference>
<dbReference type="Gene3D" id="3.60.15.10">
    <property type="entry name" value="Ribonuclease Z/Hydroxyacylglutathione hydrolase-like"/>
    <property type="match status" value="1"/>
</dbReference>
<reference evidence="2 3" key="2">
    <citation type="journal article" date="2010" name="Stand. Genomic Sci.">
        <title>Complete genome sequence of Syntrophothermus lipocalidus type strain (TGB-C1).</title>
        <authorList>
            <person name="Djao O.D."/>
            <person name="Zhang X."/>
            <person name="Lucas S."/>
            <person name="Lapidus A."/>
            <person name="Del Rio T.G."/>
            <person name="Nolan M."/>
            <person name="Tice H."/>
            <person name="Cheng J.F."/>
            <person name="Han C."/>
            <person name="Tapia R."/>
            <person name="Goodwin L."/>
            <person name="Pitluck S."/>
            <person name="Liolios K."/>
            <person name="Ivanova N."/>
            <person name="Mavromatis K."/>
            <person name="Mikhailova N."/>
            <person name="Ovchinnikova G."/>
            <person name="Pati A."/>
            <person name="Brambilla E."/>
            <person name="Chen A."/>
            <person name="Palaniappan K."/>
            <person name="Land M."/>
            <person name="Hauser L."/>
            <person name="Chang Y.J."/>
            <person name="Jeffries C.D."/>
            <person name="Rohde M."/>
            <person name="Sikorski J."/>
            <person name="Spring S."/>
            <person name="Goker M."/>
            <person name="Detter J.C."/>
            <person name="Woyke T."/>
            <person name="Bristow J."/>
            <person name="Eisen J.A."/>
            <person name="Markowitz V."/>
            <person name="Hugenholtz P."/>
            <person name="Kyrpides N.C."/>
            <person name="Klenk H.P."/>
        </authorList>
    </citation>
    <scope>NUCLEOTIDE SEQUENCE [LARGE SCALE GENOMIC DNA]</scope>
    <source>
        <strain evidence="3">DSM 12680 / TGB-C1</strain>
    </source>
</reference>
<dbReference type="SUPFAM" id="SSF56281">
    <property type="entry name" value="Metallo-hydrolase/oxidoreductase"/>
    <property type="match status" value="1"/>
</dbReference>
<dbReference type="OrthoDB" id="9761531at2"/>
<gene>
    <name evidence="2" type="ordered locus">Slip_0678</name>
</gene>
<evidence type="ECO:0000259" key="1">
    <source>
        <dbReference type="SMART" id="SM00849"/>
    </source>
</evidence>
<dbReference type="InterPro" id="IPR001279">
    <property type="entry name" value="Metallo-B-lactamas"/>
</dbReference>
<feature type="domain" description="Metallo-beta-lactamase" evidence="1">
    <location>
        <begin position="24"/>
        <end position="205"/>
    </location>
</feature>
<dbReference type="HOGENOM" id="CLU_030571_2_4_9"/>
<dbReference type="SMART" id="SM00849">
    <property type="entry name" value="Lactamase_B"/>
    <property type="match status" value="1"/>
</dbReference>